<evidence type="ECO:0000256" key="5">
    <source>
        <dbReference type="ARBA" id="ARBA00022927"/>
    </source>
</evidence>
<reference evidence="12 13" key="1">
    <citation type="submission" date="2016-10" db="EMBL/GenBank/DDBJ databases">
        <authorList>
            <person name="de Groot N.N."/>
        </authorList>
    </citation>
    <scope>NUCLEOTIDE SEQUENCE [LARGE SCALE GENOMIC DNA]</scope>
    <source>
        <strain evidence="12 13">YAD2003</strain>
    </source>
</reference>
<accession>A0A1H6J7D1</accession>
<evidence type="ECO:0000313" key="12">
    <source>
        <dbReference type="EMBL" id="SEH55453.1"/>
    </source>
</evidence>
<dbReference type="EMBL" id="FNWV01000004">
    <property type="protein sequence ID" value="SEH55453.1"/>
    <property type="molecule type" value="Genomic_DNA"/>
</dbReference>
<dbReference type="RefSeq" id="WP_074715791.1">
    <property type="nucleotide sequence ID" value="NZ_FNWV01000004.1"/>
</dbReference>
<keyword evidence="3 10" id="KW-0813">Transport</keyword>
<keyword evidence="4 10" id="KW-0812">Transmembrane</keyword>
<dbReference type="PRINTS" id="PR00303">
    <property type="entry name" value="SECYTRNLCASE"/>
</dbReference>
<dbReference type="InterPro" id="IPR030659">
    <property type="entry name" value="SecY_CS"/>
</dbReference>
<gene>
    <name evidence="10" type="primary">secY</name>
    <name evidence="12" type="ORF">SAMN02910265_01391</name>
</gene>
<feature type="transmembrane region" description="Helical" evidence="10">
    <location>
        <begin position="387"/>
        <end position="408"/>
    </location>
</feature>
<feature type="transmembrane region" description="Helical" evidence="10">
    <location>
        <begin position="196"/>
        <end position="219"/>
    </location>
</feature>
<dbReference type="HAMAP" id="MF_01465">
    <property type="entry name" value="SecY"/>
    <property type="match status" value="1"/>
</dbReference>
<dbReference type="PROSITE" id="PS00755">
    <property type="entry name" value="SECY_1"/>
    <property type="match status" value="1"/>
</dbReference>
<protein>
    <recommendedName>
        <fullName evidence="9 10">Protein translocase subunit SecY</fullName>
    </recommendedName>
</protein>
<dbReference type="InterPro" id="IPR023201">
    <property type="entry name" value="SecY_dom_sf"/>
</dbReference>
<dbReference type="GO" id="GO:0065002">
    <property type="term" value="P:intracellular protein transmembrane transport"/>
    <property type="evidence" value="ECO:0007669"/>
    <property type="project" value="UniProtKB-UniRule"/>
</dbReference>
<feature type="transmembrane region" description="Helical" evidence="10">
    <location>
        <begin position="328"/>
        <end position="347"/>
    </location>
</feature>
<keyword evidence="5 10" id="KW-0653">Protein transport</keyword>
<evidence type="ECO:0000313" key="13">
    <source>
        <dbReference type="Proteomes" id="UP000183190"/>
    </source>
</evidence>
<comment type="similarity">
    <text evidence="2 10 11">Belongs to the SecY/SEC61-alpha family.</text>
</comment>
<dbReference type="OrthoDB" id="9809248at2"/>
<comment type="function">
    <text evidence="10">The central subunit of the protein translocation channel SecYEG. Consists of two halves formed by TMs 1-5 and 6-10. These two domains form a lateral gate at the front which open onto the bilayer between TMs 2 and 7, and are clamped together by SecE at the back. The channel is closed by both a pore ring composed of hydrophobic SecY resides and a short helix (helix 2A) on the extracellular side of the membrane which forms a plug. The plug probably moves laterally to allow the channel to open. The ring and the pore may move independently.</text>
</comment>
<feature type="transmembrane region" description="Helical" evidence="10">
    <location>
        <begin position="20"/>
        <end position="39"/>
    </location>
</feature>
<dbReference type="PIRSF" id="PIRSF004557">
    <property type="entry name" value="SecY"/>
    <property type="match status" value="1"/>
</dbReference>
<evidence type="ECO:0000256" key="3">
    <source>
        <dbReference type="ARBA" id="ARBA00022448"/>
    </source>
</evidence>
<feature type="transmembrane region" description="Helical" evidence="10">
    <location>
        <begin position="116"/>
        <end position="134"/>
    </location>
</feature>
<dbReference type="InterPro" id="IPR002208">
    <property type="entry name" value="SecY/SEC61-alpha"/>
</dbReference>
<dbReference type="FunFam" id="1.10.3370.10:FF:000001">
    <property type="entry name" value="Preprotein translocase subunit SecY"/>
    <property type="match status" value="1"/>
</dbReference>
<keyword evidence="6 10" id="KW-1133">Transmembrane helix</keyword>
<evidence type="ECO:0000256" key="8">
    <source>
        <dbReference type="ARBA" id="ARBA00023136"/>
    </source>
</evidence>
<evidence type="ECO:0000256" key="11">
    <source>
        <dbReference type="RuleBase" id="RU004349"/>
    </source>
</evidence>
<name>A0A1H6J7D1_RUMFL</name>
<feature type="transmembrane region" description="Helical" evidence="10">
    <location>
        <begin position="163"/>
        <end position="184"/>
    </location>
</feature>
<comment type="subunit">
    <text evidence="10">Component of the Sec protein translocase complex. Heterotrimer consisting of SecY, SecE and SecG subunits. The heterotrimers can form oligomers, although 1 heterotrimer is thought to be able to translocate proteins. Interacts with the ribosome. Interacts with SecDF, and other proteins may be involved. Interacts with SecA.</text>
</comment>
<evidence type="ECO:0000256" key="10">
    <source>
        <dbReference type="HAMAP-Rule" id="MF_01465"/>
    </source>
</evidence>
<dbReference type="GO" id="GO:0043952">
    <property type="term" value="P:protein transport by the Sec complex"/>
    <property type="evidence" value="ECO:0007669"/>
    <property type="project" value="UniProtKB-UniRule"/>
</dbReference>
<dbReference type="PANTHER" id="PTHR10906">
    <property type="entry name" value="SECY/SEC61-ALPHA FAMILY MEMBER"/>
    <property type="match status" value="1"/>
</dbReference>
<evidence type="ECO:0000256" key="4">
    <source>
        <dbReference type="ARBA" id="ARBA00022692"/>
    </source>
</evidence>
<feature type="transmembrane region" description="Helical" evidence="10">
    <location>
        <begin position="231"/>
        <end position="252"/>
    </location>
</feature>
<organism evidence="12 13">
    <name type="scientific">Ruminococcus flavefaciens</name>
    <dbReference type="NCBI Taxonomy" id="1265"/>
    <lineage>
        <taxon>Bacteria</taxon>
        <taxon>Bacillati</taxon>
        <taxon>Bacillota</taxon>
        <taxon>Clostridia</taxon>
        <taxon>Eubacteriales</taxon>
        <taxon>Oscillospiraceae</taxon>
        <taxon>Ruminococcus</taxon>
    </lineage>
</organism>
<evidence type="ECO:0000256" key="7">
    <source>
        <dbReference type="ARBA" id="ARBA00023010"/>
    </source>
</evidence>
<dbReference type="Pfam" id="PF00344">
    <property type="entry name" value="SecY"/>
    <property type="match status" value="1"/>
</dbReference>
<feature type="transmembrane region" description="Helical" evidence="10">
    <location>
        <begin position="74"/>
        <end position="96"/>
    </location>
</feature>
<evidence type="ECO:0000256" key="9">
    <source>
        <dbReference type="ARBA" id="ARBA00039733"/>
    </source>
</evidence>
<keyword evidence="7 10" id="KW-0811">Translocation</keyword>
<dbReference type="Proteomes" id="UP000183190">
    <property type="component" value="Unassembled WGS sequence"/>
</dbReference>
<keyword evidence="8 10" id="KW-0472">Membrane</keyword>
<proteinExistence type="inferred from homology"/>
<dbReference type="SUPFAM" id="SSF103491">
    <property type="entry name" value="Preprotein translocase SecY subunit"/>
    <property type="match status" value="1"/>
</dbReference>
<dbReference type="AlphaFoldDB" id="A0A1H6J7D1"/>
<evidence type="ECO:0000256" key="6">
    <source>
        <dbReference type="ARBA" id="ARBA00022989"/>
    </source>
</evidence>
<dbReference type="NCBIfam" id="TIGR00967">
    <property type="entry name" value="3a0501s007"/>
    <property type="match status" value="1"/>
</dbReference>
<feature type="transmembrane region" description="Helical" evidence="10">
    <location>
        <begin position="414"/>
        <end position="433"/>
    </location>
</feature>
<comment type="subcellular location">
    <subcellularLocation>
        <location evidence="10">Cell membrane</location>
        <topology evidence="10">Multi-pass membrane protein</topology>
    </subcellularLocation>
    <subcellularLocation>
        <location evidence="1">Membrane</location>
        <topology evidence="1">Multi-pass membrane protein</topology>
    </subcellularLocation>
</comment>
<keyword evidence="10" id="KW-1003">Cell membrane</keyword>
<evidence type="ECO:0000256" key="2">
    <source>
        <dbReference type="ARBA" id="ARBA00005751"/>
    </source>
</evidence>
<dbReference type="InterPro" id="IPR026593">
    <property type="entry name" value="SecY"/>
</dbReference>
<dbReference type="GO" id="GO:0005886">
    <property type="term" value="C:plasma membrane"/>
    <property type="evidence" value="ECO:0007669"/>
    <property type="project" value="UniProtKB-SubCell"/>
</dbReference>
<feature type="transmembrane region" description="Helical" evidence="10">
    <location>
        <begin position="284"/>
        <end position="308"/>
    </location>
</feature>
<sequence length="450" mass="50194">MFQTLRKAWGVPEIRKKILYTLLMIILFRFGSAVTVPFLNPDVVKAWMETNAKDGGFLDYMNTITGGAMSQATVFSLSITPFINASIIMQLLTYALPPLERMRDEGEEGRKKIDRITAVVAMVLAVFMSYAYYLTLNRMTNVEDKNGNVIGNALKYMSGGQGVFAAFVIIACFVAGALIVVWMGNRVSDKGIGNGISVILFAGIAARFPTDAALLINLTKNSIKNNENGKYLWVTIAYYLFILAEIAFIVYMNEAERRIPIQYAKRVVGRKQYGGQKTHIPIKVIMSGVMPIIFAMSFMSLPSAIAMFKKPKAGTFYESFINFFSTRSWSYAIIYFLLIIAFNYFYVSIQYNPIEIANNLRQSNGGIPGIRPGKPTSDYIQRVLNKISLVGAIFLGFIAVIPIFISMADEQLKTLSMGGTTILIAVSVALETTRTLESHLMMRHHKGFLQ</sequence>
<evidence type="ECO:0000256" key="1">
    <source>
        <dbReference type="ARBA" id="ARBA00004141"/>
    </source>
</evidence>
<dbReference type="GO" id="GO:0006605">
    <property type="term" value="P:protein targeting"/>
    <property type="evidence" value="ECO:0007669"/>
    <property type="project" value="UniProtKB-UniRule"/>
</dbReference>
<dbReference type="Gene3D" id="1.10.3370.10">
    <property type="entry name" value="SecY subunit domain"/>
    <property type="match status" value="1"/>
</dbReference>